<dbReference type="InterPro" id="IPR001816">
    <property type="entry name" value="Transl_elong_EFTs/EF1B"/>
</dbReference>
<dbReference type="HAMAP" id="MF_00050">
    <property type="entry name" value="EF_Ts"/>
    <property type="match status" value="1"/>
</dbReference>
<dbReference type="SUPFAM" id="SSF54713">
    <property type="entry name" value="Elongation factor Ts (EF-Ts), dimerisation domain"/>
    <property type="match status" value="1"/>
</dbReference>
<evidence type="ECO:0000256" key="4">
    <source>
        <dbReference type="ARBA" id="ARBA00022917"/>
    </source>
</evidence>
<evidence type="ECO:0000313" key="8">
    <source>
        <dbReference type="Proteomes" id="UP000177088"/>
    </source>
</evidence>
<dbReference type="InterPro" id="IPR018101">
    <property type="entry name" value="Transl_elong_Ts_CS"/>
</dbReference>
<dbReference type="AlphaFoldDB" id="A0A1F7U2V0"/>
<evidence type="ECO:0000256" key="5">
    <source>
        <dbReference type="HAMAP-Rule" id="MF_00050"/>
    </source>
</evidence>
<comment type="subcellular location">
    <subcellularLocation>
        <location evidence="5">Cytoplasm</location>
    </subcellularLocation>
</comment>
<dbReference type="InterPro" id="IPR014039">
    <property type="entry name" value="Transl_elong_EFTs/EF1B_dimer"/>
</dbReference>
<dbReference type="PANTHER" id="PTHR11741">
    <property type="entry name" value="ELONGATION FACTOR TS"/>
    <property type="match status" value="1"/>
</dbReference>
<gene>
    <name evidence="5 7" type="primary">tsf</name>
    <name evidence="7" type="ORF">A3C96_01235</name>
</gene>
<dbReference type="FunFam" id="1.10.286.20:FF:000001">
    <property type="entry name" value="Elongation factor Ts"/>
    <property type="match status" value="1"/>
</dbReference>
<dbReference type="GO" id="GO:0005737">
    <property type="term" value="C:cytoplasm"/>
    <property type="evidence" value="ECO:0007669"/>
    <property type="project" value="UniProtKB-SubCell"/>
</dbReference>
<evidence type="ECO:0000256" key="1">
    <source>
        <dbReference type="ARBA" id="ARBA00005532"/>
    </source>
</evidence>
<dbReference type="CDD" id="cd14275">
    <property type="entry name" value="UBA_EF-Ts"/>
    <property type="match status" value="1"/>
</dbReference>
<accession>A0A1F7U2V0</accession>
<evidence type="ECO:0000256" key="2">
    <source>
        <dbReference type="ARBA" id="ARBA00016956"/>
    </source>
</evidence>
<name>A0A1F7U2V0_9BACT</name>
<dbReference type="InterPro" id="IPR036402">
    <property type="entry name" value="EF-Ts_dimer_sf"/>
</dbReference>
<dbReference type="Gene3D" id="1.10.286.20">
    <property type="match status" value="1"/>
</dbReference>
<organism evidence="7 8">
    <name type="scientific">Candidatus Uhrbacteria bacterium RIFCSPHIGHO2_02_FULL_60_10</name>
    <dbReference type="NCBI Taxonomy" id="1802392"/>
    <lineage>
        <taxon>Bacteria</taxon>
        <taxon>Candidatus Uhriibacteriota</taxon>
    </lineage>
</organism>
<dbReference type="PROSITE" id="PS01126">
    <property type="entry name" value="EF_TS_1"/>
    <property type="match status" value="1"/>
</dbReference>
<dbReference type="PANTHER" id="PTHR11741:SF0">
    <property type="entry name" value="ELONGATION FACTOR TS, MITOCHONDRIAL"/>
    <property type="match status" value="1"/>
</dbReference>
<comment type="caution">
    <text evidence="7">The sequence shown here is derived from an EMBL/GenBank/DDBJ whole genome shotgun (WGS) entry which is preliminary data.</text>
</comment>
<dbReference type="Gene3D" id="3.30.479.20">
    <property type="entry name" value="Elongation factor Ts, dimerisation domain"/>
    <property type="match status" value="1"/>
</dbReference>
<dbReference type="FunFam" id="1.10.8.10:FF:000001">
    <property type="entry name" value="Elongation factor Ts"/>
    <property type="match status" value="1"/>
</dbReference>
<comment type="similarity">
    <text evidence="1 5">Belongs to the EF-Ts family.</text>
</comment>
<evidence type="ECO:0000256" key="3">
    <source>
        <dbReference type="ARBA" id="ARBA00022768"/>
    </source>
</evidence>
<dbReference type="GO" id="GO:0003746">
    <property type="term" value="F:translation elongation factor activity"/>
    <property type="evidence" value="ECO:0007669"/>
    <property type="project" value="UniProtKB-UniRule"/>
</dbReference>
<feature type="region of interest" description="Involved in Mg(2+) ion dislocation from EF-Tu" evidence="5">
    <location>
        <begin position="80"/>
        <end position="83"/>
    </location>
</feature>
<dbReference type="InterPro" id="IPR009060">
    <property type="entry name" value="UBA-like_sf"/>
</dbReference>
<reference evidence="7 8" key="1">
    <citation type="journal article" date="2016" name="Nat. Commun.">
        <title>Thousands of microbial genomes shed light on interconnected biogeochemical processes in an aquifer system.</title>
        <authorList>
            <person name="Anantharaman K."/>
            <person name="Brown C.T."/>
            <person name="Hug L.A."/>
            <person name="Sharon I."/>
            <person name="Castelle C.J."/>
            <person name="Probst A.J."/>
            <person name="Thomas B.C."/>
            <person name="Singh A."/>
            <person name="Wilkins M.J."/>
            <person name="Karaoz U."/>
            <person name="Brodie E.L."/>
            <person name="Williams K.H."/>
            <person name="Hubbard S.S."/>
            <person name="Banfield J.F."/>
        </authorList>
    </citation>
    <scope>NUCLEOTIDE SEQUENCE [LARGE SCALE GENOMIC DNA]</scope>
</reference>
<evidence type="ECO:0000313" key="7">
    <source>
        <dbReference type="EMBL" id="OGL72552.1"/>
    </source>
</evidence>
<dbReference type="SUPFAM" id="SSF46934">
    <property type="entry name" value="UBA-like"/>
    <property type="match status" value="1"/>
</dbReference>
<keyword evidence="3 5" id="KW-0251">Elongation factor</keyword>
<evidence type="ECO:0000259" key="6">
    <source>
        <dbReference type="Pfam" id="PF00889"/>
    </source>
</evidence>
<protein>
    <recommendedName>
        <fullName evidence="2 5">Elongation factor Ts</fullName>
        <shortName evidence="5">EF-Ts</shortName>
    </recommendedName>
</protein>
<comment type="function">
    <text evidence="5">Associates with the EF-Tu.GDP complex and induces the exchange of GDP to GTP. It remains bound to the aminoacyl-tRNA.EF-Tu.GTP complex up to the GTP hydrolysis stage on the ribosome.</text>
</comment>
<dbReference type="Proteomes" id="UP000177088">
    <property type="component" value="Unassembled WGS sequence"/>
</dbReference>
<dbReference type="Gene3D" id="1.10.8.10">
    <property type="entry name" value="DNA helicase RuvA subunit, C-terminal domain"/>
    <property type="match status" value="1"/>
</dbReference>
<keyword evidence="4 5" id="KW-0648">Protein biosynthesis</keyword>
<feature type="domain" description="Translation elongation factor EFTs/EF1B dimerisation" evidence="6">
    <location>
        <begin position="56"/>
        <end position="196"/>
    </location>
</feature>
<keyword evidence="5" id="KW-0963">Cytoplasm</keyword>
<sequence length="201" mass="21545">MIDSQTIQALRAQTGAGIVDCKNALTETNGDVAKAAEILRKKGIAKAGSKGERATKEGLVHAYIHGGGKVGVLVEVQCETDFVARTEGFQAFVGDVALQIAAMNPLYVSRDQVPAEVIEKEKEIVMAEFAGSPKPKEVIEKIAIGKLDKYFSEVCLLDQAFIKDEDITVGDLLKQSIAKTGENTKIVRFARFAMGEGPSAC</sequence>
<proteinExistence type="inferred from homology"/>
<dbReference type="Pfam" id="PF00889">
    <property type="entry name" value="EF_TS"/>
    <property type="match status" value="1"/>
</dbReference>
<dbReference type="EMBL" id="MGEA01000092">
    <property type="protein sequence ID" value="OGL72552.1"/>
    <property type="molecule type" value="Genomic_DNA"/>
</dbReference>